<dbReference type="AlphaFoldDB" id="A0AAU8HTZ2"/>
<dbReference type="GO" id="GO:1990189">
    <property type="term" value="F:protein N-terminal-serine acetyltransferase activity"/>
    <property type="evidence" value="ECO:0007669"/>
    <property type="project" value="TreeGrafter"/>
</dbReference>
<dbReference type="Pfam" id="PF13302">
    <property type="entry name" value="Acetyltransf_3"/>
    <property type="match status" value="1"/>
</dbReference>
<dbReference type="InterPro" id="IPR051908">
    <property type="entry name" value="Ribosomal_N-acetyltransferase"/>
</dbReference>
<reference evidence="2" key="1">
    <citation type="journal article" date="2018" name="Antonie Van Leeuwenhoek">
        <title>Proteinivorax hydrogeniformans sp. nov., an anaerobic, haloalkaliphilic bacterium fermenting proteinaceous compounds with high hydrogen production.</title>
        <authorList>
            <person name="Boltyanskaya Y."/>
            <person name="Detkova E."/>
            <person name="Pimenov N."/>
            <person name="Kevbrin V."/>
        </authorList>
    </citation>
    <scope>NUCLEOTIDE SEQUENCE</scope>
    <source>
        <strain evidence="2">Z-710</strain>
    </source>
</reference>
<sequence length="197" mass="22929">MFTYKIDDNIHLELLQQVHFDGLLNVLKRNQKDLGKWMSWIGTTCSIGDYQKFMNRMLSRNVKGLDIHSIIFYNNIIVGGICLTDIDKTNKKADAGYWLDFAYRKRGVITKVLPHMIEYAFFSLKLNRVNIVCSVVNSDSNKVPQRLGFRPEATLKEWELVNGEPHDFNIYGITKTAWEKKHTLKYSENFKYAIVKG</sequence>
<dbReference type="EMBL" id="CP159485">
    <property type="protein sequence ID" value="XCI28839.1"/>
    <property type="molecule type" value="Genomic_DNA"/>
</dbReference>
<dbReference type="PROSITE" id="PS51186">
    <property type="entry name" value="GNAT"/>
    <property type="match status" value="1"/>
</dbReference>
<dbReference type="EC" id="2.3.1.-" evidence="2"/>
<keyword evidence="2" id="KW-0808">Transferase</keyword>
<organism evidence="2">
    <name type="scientific">Proteinivorax hydrogeniformans</name>
    <dbReference type="NCBI Taxonomy" id="1826727"/>
    <lineage>
        <taxon>Bacteria</taxon>
        <taxon>Bacillati</taxon>
        <taxon>Bacillota</taxon>
        <taxon>Clostridia</taxon>
        <taxon>Eubacteriales</taxon>
        <taxon>Proteinivoracaceae</taxon>
        <taxon>Proteinivorax</taxon>
    </lineage>
</organism>
<keyword evidence="2" id="KW-0012">Acyltransferase</keyword>
<proteinExistence type="predicted"/>
<dbReference type="PANTHER" id="PTHR43441">
    <property type="entry name" value="RIBOSOMAL-PROTEIN-SERINE ACETYLTRANSFERASE"/>
    <property type="match status" value="1"/>
</dbReference>
<dbReference type="RefSeq" id="WP_353893391.1">
    <property type="nucleotide sequence ID" value="NZ_CP159485.1"/>
</dbReference>
<accession>A0AAU8HTZ2</accession>
<protein>
    <submittedName>
        <fullName evidence="2">GNAT family N-acetyltransferase</fullName>
        <ecNumber evidence="2">2.3.1.-</ecNumber>
    </submittedName>
</protein>
<dbReference type="GO" id="GO:0005737">
    <property type="term" value="C:cytoplasm"/>
    <property type="evidence" value="ECO:0007669"/>
    <property type="project" value="TreeGrafter"/>
</dbReference>
<dbReference type="GO" id="GO:0008999">
    <property type="term" value="F:protein-N-terminal-alanine acetyltransferase activity"/>
    <property type="evidence" value="ECO:0007669"/>
    <property type="project" value="TreeGrafter"/>
</dbReference>
<reference evidence="2" key="2">
    <citation type="submission" date="2024-06" db="EMBL/GenBank/DDBJ databases">
        <authorList>
            <person name="Petrova K.O."/>
            <person name="Toshchakov S.V."/>
            <person name="Boltjanskaja Y.V."/>
            <person name="Kevbrin V.V."/>
        </authorList>
    </citation>
    <scope>NUCLEOTIDE SEQUENCE</scope>
    <source>
        <strain evidence="2">Z-710</strain>
    </source>
</reference>
<evidence type="ECO:0000313" key="2">
    <source>
        <dbReference type="EMBL" id="XCI28839.1"/>
    </source>
</evidence>
<dbReference type="Gene3D" id="3.40.630.30">
    <property type="match status" value="1"/>
</dbReference>
<evidence type="ECO:0000259" key="1">
    <source>
        <dbReference type="PROSITE" id="PS51186"/>
    </source>
</evidence>
<name>A0AAU8HTZ2_9FIRM</name>
<feature type="domain" description="N-acetyltransferase" evidence="1">
    <location>
        <begin position="24"/>
        <end position="185"/>
    </location>
</feature>
<gene>
    <name evidence="2" type="ORF">PRVXH_000123</name>
</gene>
<dbReference type="InterPro" id="IPR000182">
    <property type="entry name" value="GNAT_dom"/>
</dbReference>
<dbReference type="PANTHER" id="PTHR43441:SF11">
    <property type="entry name" value="RIBOSOMAL-PROTEIN-SERINE ACETYLTRANSFERASE"/>
    <property type="match status" value="1"/>
</dbReference>
<dbReference type="SUPFAM" id="SSF55729">
    <property type="entry name" value="Acyl-CoA N-acyltransferases (Nat)"/>
    <property type="match status" value="1"/>
</dbReference>
<dbReference type="InterPro" id="IPR016181">
    <property type="entry name" value="Acyl_CoA_acyltransferase"/>
</dbReference>